<dbReference type="Pfam" id="PF11784">
    <property type="entry name" value="DUF3320"/>
    <property type="match status" value="1"/>
</dbReference>
<organism evidence="2 3">
    <name type="scientific">Candidatus Ornithospirochaeta stercoravium</name>
    <dbReference type="NCBI Taxonomy" id="2840897"/>
    <lineage>
        <taxon>Bacteria</taxon>
        <taxon>Pseudomonadati</taxon>
        <taxon>Spirochaetota</taxon>
        <taxon>Spirochaetia</taxon>
        <taxon>Spirochaetales</taxon>
        <taxon>Spirochaetaceae</taxon>
        <taxon>Spirochaetaceae incertae sedis</taxon>
        <taxon>Candidatus Ornithospirochaeta</taxon>
    </lineage>
</organism>
<evidence type="ECO:0000313" key="3">
    <source>
        <dbReference type="Proteomes" id="UP000810292"/>
    </source>
</evidence>
<dbReference type="InterPro" id="IPR021754">
    <property type="entry name" value="DUF3320"/>
</dbReference>
<reference evidence="2" key="1">
    <citation type="submission" date="2020-10" db="EMBL/GenBank/DDBJ databases">
        <authorList>
            <person name="Gilroy R."/>
        </authorList>
    </citation>
    <scope>NUCLEOTIDE SEQUENCE</scope>
    <source>
        <strain evidence="2">14700</strain>
    </source>
</reference>
<gene>
    <name evidence="2" type="ORF">IAA72_03630</name>
</gene>
<comment type="caution">
    <text evidence="2">The sequence shown here is derived from an EMBL/GenBank/DDBJ whole genome shotgun (WGS) entry which is preliminary data.</text>
</comment>
<protein>
    <submittedName>
        <fullName evidence="2">DUF3320 domain-containing protein</fullName>
    </submittedName>
</protein>
<dbReference type="Proteomes" id="UP000810292">
    <property type="component" value="Unassembled WGS sequence"/>
</dbReference>
<reference evidence="2" key="2">
    <citation type="journal article" date="2021" name="PeerJ">
        <title>Extensive microbial diversity within the chicken gut microbiome revealed by metagenomics and culture.</title>
        <authorList>
            <person name="Gilroy R."/>
            <person name="Ravi A."/>
            <person name="Getino M."/>
            <person name="Pursley I."/>
            <person name="Horton D.L."/>
            <person name="Alikhan N.F."/>
            <person name="Baker D."/>
            <person name="Gharbi K."/>
            <person name="Hall N."/>
            <person name="Watson M."/>
            <person name="Adriaenssens E.M."/>
            <person name="Foster-Nyarko E."/>
            <person name="Jarju S."/>
            <person name="Secka A."/>
            <person name="Antonio M."/>
            <person name="Oren A."/>
            <person name="Chaudhuri R.R."/>
            <person name="La Ragione R."/>
            <person name="Hildebrand F."/>
            <person name="Pallen M.J."/>
        </authorList>
    </citation>
    <scope>NUCLEOTIDE SEQUENCE</scope>
    <source>
        <strain evidence="2">14700</strain>
    </source>
</reference>
<proteinExistence type="predicted"/>
<accession>A0A9D9NCZ7</accession>
<dbReference type="AlphaFoldDB" id="A0A9D9NCZ7"/>
<feature type="domain" description="DUF3320" evidence="1">
    <location>
        <begin position="31"/>
        <end position="67"/>
    </location>
</feature>
<evidence type="ECO:0000259" key="1">
    <source>
        <dbReference type="Pfam" id="PF11784"/>
    </source>
</evidence>
<dbReference type="EMBL" id="JADIMF010000058">
    <property type="protein sequence ID" value="MBO8468858.1"/>
    <property type="molecule type" value="Genomic_DNA"/>
</dbReference>
<name>A0A9D9NCZ7_9SPIO</name>
<sequence>MAEKKEYKEAVLETIGATPEAIISGSLNDEIKSRMLAVIETEAPIKESLLFKRVINSLSLKKVGSRILPVFDSISSSLPVRITEDSDGERVFHKETEDDCYRPTPDSAVRYSYQIPEEEAAACLKAILEKHGKTMTKKELKKIFRDEMGYQKMGASVDNLFNAAAKHDGIKRTGNGRFTV</sequence>
<evidence type="ECO:0000313" key="2">
    <source>
        <dbReference type="EMBL" id="MBO8468858.1"/>
    </source>
</evidence>